<evidence type="ECO:0000313" key="2">
    <source>
        <dbReference type="Proteomes" id="UP000320653"/>
    </source>
</evidence>
<comment type="caution">
    <text evidence="1">The sequence shown here is derived from an EMBL/GenBank/DDBJ whole genome shotgun (WGS) entry which is preliminary data.</text>
</comment>
<protein>
    <submittedName>
        <fullName evidence="1">Uncharacterized protein</fullName>
    </submittedName>
</protein>
<dbReference type="AlphaFoldDB" id="A0A561Q7U0"/>
<proteinExistence type="predicted"/>
<sequence length="389" mass="42261">MRAEKLRNLLDLLLKRLTAVEARFPKGGLDDAPLTAAKIFELKTALRRHLSKPDALRISAVNDIEHQIDRLRSAASSDLENIHPSSTLAVLLRDLTDEQASLNNLTAGMRIGLNQLEPEDVLETLPGQKSAAFKFVFEDGVFKVVDDALRPHDSEARIAEAALEAAIDQAHFVDGDLAASNTSPRLREAFTRLLQAMVDRKGVVLIGMRASTCSRMIAAASDELSASQAGLLVAHIHGVFNALAQFEEWRVFSEQAAAANVDGASVKTLAQNARDLGEELRKSEVVSREVSDALSTVSNWATETEEPDLRDALSLARTLENCWSAICREALLVRQETASMARKAIAAAIVATFLGTAAMSIPILVKLPGGEWIEFAVSFFRANMPTSPK</sequence>
<reference evidence="1 2" key="1">
    <citation type="submission" date="2019-06" db="EMBL/GenBank/DDBJ databases">
        <title>Sorghum-associated microbial communities from plants grown in Nebraska, USA.</title>
        <authorList>
            <person name="Schachtman D."/>
        </authorList>
    </citation>
    <scope>NUCLEOTIDE SEQUENCE [LARGE SCALE GENOMIC DNA]</scope>
    <source>
        <strain evidence="1 2">1225</strain>
    </source>
</reference>
<dbReference type="EMBL" id="VIWP01000015">
    <property type="protein sequence ID" value="TWF46407.1"/>
    <property type="molecule type" value="Genomic_DNA"/>
</dbReference>
<keyword evidence="2" id="KW-1185">Reference proteome</keyword>
<gene>
    <name evidence="1" type="ORF">FHW37_115104</name>
</gene>
<evidence type="ECO:0000313" key="1">
    <source>
        <dbReference type="EMBL" id="TWF46407.1"/>
    </source>
</evidence>
<organism evidence="1 2">
    <name type="scientific">Neorhizobium alkalisoli</name>
    <dbReference type="NCBI Taxonomy" id="528178"/>
    <lineage>
        <taxon>Bacteria</taxon>
        <taxon>Pseudomonadati</taxon>
        <taxon>Pseudomonadota</taxon>
        <taxon>Alphaproteobacteria</taxon>
        <taxon>Hyphomicrobiales</taxon>
        <taxon>Rhizobiaceae</taxon>
        <taxon>Rhizobium/Agrobacterium group</taxon>
        <taxon>Neorhizobium</taxon>
    </lineage>
</organism>
<dbReference type="RefSeq" id="WP_145643343.1">
    <property type="nucleotide sequence ID" value="NZ_VIWP01000015.1"/>
</dbReference>
<dbReference type="OrthoDB" id="8403046at2"/>
<accession>A0A561Q7U0</accession>
<dbReference type="Proteomes" id="UP000320653">
    <property type="component" value="Unassembled WGS sequence"/>
</dbReference>
<name>A0A561Q7U0_9HYPH</name>